<evidence type="ECO:0000313" key="2">
    <source>
        <dbReference type="Proteomes" id="UP001239445"/>
    </source>
</evidence>
<organism evidence="1 2">
    <name type="scientific">Echria macrotheca</name>
    <dbReference type="NCBI Taxonomy" id="438768"/>
    <lineage>
        <taxon>Eukaryota</taxon>
        <taxon>Fungi</taxon>
        <taxon>Dikarya</taxon>
        <taxon>Ascomycota</taxon>
        <taxon>Pezizomycotina</taxon>
        <taxon>Sordariomycetes</taxon>
        <taxon>Sordariomycetidae</taxon>
        <taxon>Sordariales</taxon>
        <taxon>Schizotheciaceae</taxon>
        <taxon>Echria</taxon>
    </lineage>
</organism>
<comment type="caution">
    <text evidence="1">The sequence shown here is derived from an EMBL/GenBank/DDBJ whole genome shotgun (WGS) entry which is preliminary data.</text>
</comment>
<dbReference type="AlphaFoldDB" id="A0AAJ0FBX0"/>
<accession>A0AAJ0FBX0</accession>
<protein>
    <submittedName>
        <fullName evidence="1">Uncharacterized protein</fullName>
    </submittedName>
</protein>
<dbReference type="EMBL" id="MU839830">
    <property type="protein sequence ID" value="KAK1757753.1"/>
    <property type="molecule type" value="Genomic_DNA"/>
</dbReference>
<evidence type="ECO:0000313" key="1">
    <source>
        <dbReference type="EMBL" id="KAK1757753.1"/>
    </source>
</evidence>
<gene>
    <name evidence="1" type="ORF">QBC47DRAFT_164909</name>
</gene>
<name>A0AAJ0FBX0_9PEZI</name>
<keyword evidence="2" id="KW-1185">Reference proteome</keyword>
<proteinExistence type="predicted"/>
<sequence length="106" mass="11802">MAVPSFPRLACIPFLPALVRPDKLTHTQSTHTDKVRRARFHGREGSSCAPVAGRDKVVVDKVSMGFCVPCGIDRLRGTRMMACVRRCVYMLGIRAEQREARQFGIG</sequence>
<dbReference type="Proteomes" id="UP001239445">
    <property type="component" value="Unassembled WGS sequence"/>
</dbReference>
<reference evidence="1" key="1">
    <citation type="submission" date="2023-06" db="EMBL/GenBank/DDBJ databases">
        <title>Genome-scale phylogeny and comparative genomics of the fungal order Sordariales.</title>
        <authorList>
            <consortium name="Lawrence Berkeley National Laboratory"/>
            <person name="Hensen N."/>
            <person name="Bonometti L."/>
            <person name="Westerberg I."/>
            <person name="Brannstrom I.O."/>
            <person name="Guillou S."/>
            <person name="Cros-Aarteil S."/>
            <person name="Calhoun S."/>
            <person name="Haridas S."/>
            <person name="Kuo A."/>
            <person name="Mondo S."/>
            <person name="Pangilinan J."/>
            <person name="Riley R."/>
            <person name="Labutti K."/>
            <person name="Andreopoulos B."/>
            <person name="Lipzen A."/>
            <person name="Chen C."/>
            <person name="Yanf M."/>
            <person name="Daum C."/>
            <person name="Ng V."/>
            <person name="Clum A."/>
            <person name="Steindorff A."/>
            <person name="Ohm R."/>
            <person name="Martin F."/>
            <person name="Silar P."/>
            <person name="Natvig D."/>
            <person name="Lalanne C."/>
            <person name="Gautier V."/>
            <person name="Ament-Velasquez S.L."/>
            <person name="Kruys A."/>
            <person name="Hutchinson M.I."/>
            <person name="Powell A.J."/>
            <person name="Barry K."/>
            <person name="Miller A.N."/>
            <person name="Grigoriev I.V."/>
            <person name="Debuchy R."/>
            <person name="Gladieux P."/>
            <person name="Thoren M.H."/>
            <person name="Johannesson H."/>
        </authorList>
    </citation>
    <scope>NUCLEOTIDE SEQUENCE</scope>
    <source>
        <strain evidence="1">PSN4</strain>
    </source>
</reference>